<dbReference type="InterPro" id="IPR036098">
    <property type="entry name" value="Thymidylate_synthase_ThyX_sf"/>
</dbReference>
<proteinExistence type="predicted"/>
<dbReference type="PROSITE" id="PS51331">
    <property type="entry name" value="THYX"/>
    <property type="match status" value="2"/>
</dbReference>
<dbReference type="PANTHER" id="PTHR34934:SF1">
    <property type="entry name" value="FLAVIN-DEPENDENT THYMIDYLATE SYNTHASE"/>
    <property type="match status" value="1"/>
</dbReference>
<dbReference type="RefSeq" id="WP_406785880.1">
    <property type="nucleotide sequence ID" value="NZ_JBJIAA010000001.1"/>
</dbReference>
<keyword evidence="1" id="KW-0489">Methyltransferase</keyword>
<accession>A0ABW8T9N9</accession>
<dbReference type="Gene3D" id="3.30.1360.170">
    <property type="match status" value="2"/>
</dbReference>
<dbReference type="Proteomes" id="UP001623592">
    <property type="component" value="Unassembled WGS sequence"/>
</dbReference>
<comment type="caution">
    <text evidence="1">The sequence shown here is derived from an EMBL/GenBank/DDBJ whole genome shotgun (WGS) entry which is preliminary data.</text>
</comment>
<dbReference type="GO" id="GO:0032259">
    <property type="term" value="P:methylation"/>
    <property type="evidence" value="ECO:0007669"/>
    <property type="project" value="UniProtKB-KW"/>
</dbReference>
<dbReference type="SUPFAM" id="SSF69796">
    <property type="entry name" value="Thymidylate synthase-complementing protein Thy1"/>
    <property type="match status" value="2"/>
</dbReference>
<evidence type="ECO:0000313" key="1">
    <source>
        <dbReference type="EMBL" id="MFL0249219.1"/>
    </source>
</evidence>
<dbReference type="EC" id="2.1.1.148" evidence="1"/>
<name>A0ABW8T9N9_9CLOT</name>
<organism evidence="1 2">
    <name type="scientific">Clostridium neuense</name>
    <dbReference type="NCBI Taxonomy" id="1728934"/>
    <lineage>
        <taxon>Bacteria</taxon>
        <taxon>Bacillati</taxon>
        <taxon>Bacillota</taxon>
        <taxon>Clostridia</taxon>
        <taxon>Eubacteriales</taxon>
        <taxon>Clostridiaceae</taxon>
        <taxon>Clostridium</taxon>
    </lineage>
</organism>
<dbReference type="InterPro" id="IPR003669">
    <property type="entry name" value="Thymidylate_synthase_ThyX"/>
</dbReference>
<dbReference type="GO" id="GO:0050797">
    <property type="term" value="F:thymidylate synthase (FAD) activity"/>
    <property type="evidence" value="ECO:0007669"/>
    <property type="project" value="UniProtKB-EC"/>
</dbReference>
<sequence>MRITNFEEVGLDKLEEWIKKQGKDNIYKDDLKELLKYANVAFVLEGIDRVQSTLICELKASYVQQSQRYVTMKEDSYIIPKLKGEDYAKAKQLISKAFLLYDKMSKLKDSEIKGRPKVENYLYGIPIEDARYIIPLAAKTNISVAMSANKLLDLFYLFNDVRYENIFKDIKVEFVKLLPHNLGSLLMNLNKKNNYDKEKSFYKTEFDKIDSKNNMVLLNSFKNLDLKVGVGAITSTHGKTPSEVMELWGNDGLKKAQEVTDRVLGYGHDSIAEQARTTFGMMCSMVTYHQQIRHRLSENYREELVDIITDRSREVIVPETIKKSAFYDEFMQIVSEFEDFRLYIARNYSSDIALSFLLNCDQVKLIISTNARIDVKMLSERICLNAQWEIRELSTKKLNELRKLSKVLYIKALPPCVYGKCKEGKLTCGKQVLMKEKFAEH</sequence>
<reference evidence="1 2" key="1">
    <citation type="submission" date="2024-11" db="EMBL/GenBank/DDBJ databases">
        <authorList>
            <person name="Heng Y.C."/>
            <person name="Lim A.C.H."/>
            <person name="Lee J.K.Y."/>
            <person name="Kittelmann S."/>
        </authorList>
    </citation>
    <scope>NUCLEOTIDE SEQUENCE [LARGE SCALE GENOMIC DNA]</scope>
    <source>
        <strain evidence="1 2">WILCCON 0114</strain>
    </source>
</reference>
<protein>
    <submittedName>
        <fullName evidence="1">FAD-dependent thymidylate synthase</fullName>
        <ecNumber evidence="1">2.1.1.148</ecNumber>
    </submittedName>
</protein>
<keyword evidence="2" id="KW-1185">Reference proteome</keyword>
<dbReference type="EMBL" id="JBJIAA010000001">
    <property type="protein sequence ID" value="MFL0249219.1"/>
    <property type="molecule type" value="Genomic_DNA"/>
</dbReference>
<evidence type="ECO:0000313" key="2">
    <source>
        <dbReference type="Proteomes" id="UP001623592"/>
    </source>
</evidence>
<dbReference type="Pfam" id="PF02511">
    <property type="entry name" value="Thy1"/>
    <property type="match status" value="2"/>
</dbReference>
<dbReference type="PANTHER" id="PTHR34934">
    <property type="entry name" value="FLAVIN-DEPENDENT THYMIDYLATE SYNTHASE"/>
    <property type="match status" value="1"/>
</dbReference>
<dbReference type="CDD" id="cd20175">
    <property type="entry name" value="ThyX"/>
    <property type="match status" value="1"/>
</dbReference>
<gene>
    <name evidence="1" type="ORF">ACJDT4_02205</name>
</gene>
<keyword evidence="1" id="KW-0808">Transferase</keyword>